<proteinExistence type="predicted"/>
<dbReference type="EMBL" id="JAKIXB020000012">
    <property type="protein sequence ID" value="KAL1603227.1"/>
    <property type="molecule type" value="Genomic_DNA"/>
</dbReference>
<feature type="region of interest" description="Disordered" evidence="1">
    <location>
        <begin position="1"/>
        <end position="98"/>
    </location>
</feature>
<name>A0ABR3RFT0_9PLEO</name>
<protein>
    <submittedName>
        <fullName evidence="2">Uncharacterized protein</fullName>
    </submittedName>
</protein>
<sequence>MTPSMVELPKYSGSWGTVDSQESVGGRDNGGSNEKSEGGKTGGMTSTVREKELPALPQNAREGDAKTNSYYDDASDEEEAREATATKSRLGGEHDEYA</sequence>
<feature type="compositionally biased region" description="Polar residues" evidence="1">
    <location>
        <begin position="14"/>
        <end position="23"/>
    </location>
</feature>
<evidence type="ECO:0000313" key="2">
    <source>
        <dbReference type="EMBL" id="KAL1603227.1"/>
    </source>
</evidence>
<accession>A0ABR3RFT0</accession>
<evidence type="ECO:0000256" key="1">
    <source>
        <dbReference type="SAM" id="MobiDB-lite"/>
    </source>
</evidence>
<organism evidence="2 3">
    <name type="scientific">Nothophoma quercina</name>
    <dbReference type="NCBI Taxonomy" id="749835"/>
    <lineage>
        <taxon>Eukaryota</taxon>
        <taxon>Fungi</taxon>
        <taxon>Dikarya</taxon>
        <taxon>Ascomycota</taxon>
        <taxon>Pezizomycotina</taxon>
        <taxon>Dothideomycetes</taxon>
        <taxon>Pleosporomycetidae</taxon>
        <taxon>Pleosporales</taxon>
        <taxon>Pleosporineae</taxon>
        <taxon>Didymellaceae</taxon>
        <taxon>Nothophoma</taxon>
    </lineage>
</organism>
<gene>
    <name evidence="2" type="ORF">SLS59_004322</name>
</gene>
<evidence type="ECO:0000313" key="3">
    <source>
        <dbReference type="Proteomes" id="UP001521222"/>
    </source>
</evidence>
<comment type="caution">
    <text evidence="2">The sequence shown here is derived from an EMBL/GenBank/DDBJ whole genome shotgun (WGS) entry which is preliminary data.</text>
</comment>
<reference evidence="2 3" key="1">
    <citation type="submission" date="2024-02" db="EMBL/GenBank/DDBJ databases">
        <title>De novo assembly and annotation of 12 fungi associated with fruit tree decline syndrome in Ontario, Canada.</title>
        <authorList>
            <person name="Sulman M."/>
            <person name="Ellouze W."/>
            <person name="Ilyukhin E."/>
        </authorList>
    </citation>
    <scope>NUCLEOTIDE SEQUENCE [LARGE SCALE GENOMIC DNA]</scope>
    <source>
        <strain evidence="2 3">M97-236</strain>
    </source>
</reference>
<keyword evidence="3" id="KW-1185">Reference proteome</keyword>
<dbReference type="Proteomes" id="UP001521222">
    <property type="component" value="Unassembled WGS sequence"/>
</dbReference>